<protein>
    <submittedName>
        <fullName evidence="8">Putative MFS family arabinose efflux permease</fullName>
    </submittedName>
</protein>
<comment type="subcellular location">
    <subcellularLocation>
        <location evidence="1">Cell membrane</location>
        <topology evidence="1">Multi-pass membrane protein</topology>
    </subcellularLocation>
</comment>
<evidence type="ECO:0000313" key="8">
    <source>
        <dbReference type="EMBL" id="POR48654.1"/>
    </source>
</evidence>
<feature type="transmembrane region" description="Helical" evidence="6">
    <location>
        <begin position="104"/>
        <end position="125"/>
    </location>
</feature>
<name>A0A2S4M1R2_9HYPH</name>
<feature type="transmembrane region" description="Helical" evidence="6">
    <location>
        <begin position="12"/>
        <end position="34"/>
    </location>
</feature>
<dbReference type="InterPro" id="IPR050189">
    <property type="entry name" value="MFS_Efflux_Transporters"/>
</dbReference>
<feature type="domain" description="Major facilitator superfamily (MFS) profile" evidence="7">
    <location>
        <begin position="13"/>
        <end position="402"/>
    </location>
</feature>
<feature type="transmembrane region" description="Helical" evidence="6">
    <location>
        <begin position="254"/>
        <end position="275"/>
    </location>
</feature>
<reference evidence="8 9" key="1">
    <citation type="submission" date="2018-01" db="EMBL/GenBank/DDBJ databases">
        <title>Genomic Encyclopedia of Type Strains, Phase III (KMG-III): the genomes of soil and plant-associated and newly described type strains.</title>
        <authorList>
            <person name="Whitman W."/>
        </authorList>
    </citation>
    <scope>NUCLEOTIDE SEQUENCE [LARGE SCALE GENOMIC DNA]</scope>
    <source>
        <strain evidence="8 9">1131</strain>
    </source>
</reference>
<feature type="transmembrane region" description="Helical" evidence="6">
    <location>
        <begin position="54"/>
        <end position="72"/>
    </location>
</feature>
<keyword evidence="9" id="KW-1185">Reference proteome</keyword>
<dbReference type="PROSITE" id="PS50850">
    <property type="entry name" value="MFS"/>
    <property type="match status" value="1"/>
</dbReference>
<evidence type="ECO:0000256" key="4">
    <source>
        <dbReference type="ARBA" id="ARBA00022989"/>
    </source>
</evidence>
<dbReference type="Proteomes" id="UP000236919">
    <property type="component" value="Unassembled WGS sequence"/>
</dbReference>
<dbReference type="GO" id="GO:0005886">
    <property type="term" value="C:plasma membrane"/>
    <property type="evidence" value="ECO:0007669"/>
    <property type="project" value="UniProtKB-SubCell"/>
</dbReference>
<keyword evidence="4 6" id="KW-1133">Transmembrane helix</keyword>
<dbReference type="AlphaFoldDB" id="A0A2S4M1R2"/>
<comment type="caution">
    <text evidence="8">The sequence shown here is derived from an EMBL/GenBank/DDBJ whole genome shotgun (WGS) entry which is preliminary data.</text>
</comment>
<gene>
    <name evidence="8" type="ORF">CYD53_11486</name>
</gene>
<feature type="transmembrane region" description="Helical" evidence="6">
    <location>
        <begin position="170"/>
        <end position="191"/>
    </location>
</feature>
<dbReference type="PANTHER" id="PTHR43124:SF3">
    <property type="entry name" value="CHLORAMPHENICOL EFFLUX PUMP RV0191"/>
    <property type="match status" value="1"/>
</dbReference>
<dbReference type="EMBL" id="PQFZ01000014">
    <property type="protein sequence ID" value="POR48654.1"/>
    <property type="molecule type" value="Genomic_DNA"/>
</dbReference>
<dbReference type="OrthoDB" id="9812221at2"/>
<dbReference type="InterPro" id="IPR036259">
    <property type="entry name" value="MFS_trans_sf"/>
</dbReference>
<proteinExistence type="predicted"/>
<evidence type="ECO:0000313" key="9">
    <source>
        <dbReference type="Proteomes" id="UP000236919"/>
    </source>
</evidence>
<feature type="transmembrane region" description="Helical" evidence="6">
    <location>
        <begin position="378"/>
        <end position="395"/>
    </location>
</feature>
<feature type="transmembrane region" description="Helical" evidence="6">
    <location>
        <begin position="137"/>
        <end position="164"/>
    </location>
</feature>
<evidence type="ECO:0000256" key="6">
    <source>
        <dbReference type="SAM" id="Phobius"/>
    </source>
</evidence>
<keyword evidence="3 6" id="KW-0812">Transmembrane</keyword>
<evidence type="ECO:0000256" key="5">
    <source>
        <dbReference type="ARBA" id="ARBA00023136"/>
    </source>
</evidence>
<dbReference type="RefSeq" id="WP_103720037.1">
    <property type="nucleotide sequence ID" value="NZ_PQFZ01000014.1"/>
</dbReference>
<feature type="transmembrane region" description="Helical" evidence="6">
    <location>
        <begin position="282"/>
        <end position="301"/>
    </location>
</feature>
<dbReference type="Gene3D" id="1.20.1250.20">
    <property type="entry name" value="MFS general substrate transporter like domains"/>
    <property type="match status" value="1"/>
</dbReference>
<dbReference type="InterPro" id="IPR011701">
    <property type="entry name" value="MFS"/>
</dbReference>
<keyword evidence="5 6" id="KW-0472">Membrane</keyword>
<evidence type="ECO:0000256" key="2">
    <source>
        <dbReference type="ARBA" id="ARBA00022475"/>
    </source>
</evidence>
<evidence type="ECO:0000256" key="3">
    <source>
        <dbReference type="ARBA" id="ARBA00022692"/>
    </source>
</evidence>
<feature type="transmembrane region" description="Helical" evidence="6">
    <location>
        <begin position="212"/>
        <end position="234"/>
    </location>
</feature>
<dbReference type="GO" id="GO:0022857">
    <property type="term" value="F:transmembrane transporter activity"/>
    <property type="evidence" value="ECO:0007669"/>
    <property type="project" value="InterPro"/>
</dbReference>
<dbReference type="SUPFAM" id="SSF103473">
    <property type="entry name" value="MFS general substrate transporter"/>
    <property type="match status" value="1"/>
</dbReference>
<accession>A0A2S4M1R2</accession>
<evidence type="ECO:0000259" key="7">
    <source>
        <dbReference type="PROSITE" id="PS50850"/>
    </source>
</evidence>
<keyword evidence="2" id="KW-1003">Cell membrane</keyword>
<evidence type="ECO:0000256" key="1">
    <source>
        <dbReference type="ARBA" id="ARBA00004651"/>
    </source>
</evidence>
<sequence length="412" mass="41909">MTPQARTAGSVWVILWLGAVAFANALGSVMVFPLAPFLADDLRVPAQDVAYTSVYFNGAAGLGGIVGALLLGRIERRSALLGALVGLGLTTGLAALAPDFFWLLLGRLCAGLCAGPLLAVVFAAAADLAPKGGRNRAVSAIVGSYGLALLLGSPLALGLISAAGSWRAPFIGMAALCLGLAVPVLLGLPGLSRRAAQADFGRTLLRDVGAILLRPGSLTGLLLTAGASFATLLISPHIGTFALKNLGASTAELGSIYLIGGSLALLTTGSTGWVMDRIGSRAASLGVGVALTLLLSCAFLLPMPLPIMAPVLGLILAAQLARSTVAQASASRVPRCSERTAYQCLVSAATSLAQAAGAGGSTLLLSERTDGHLLGMERLALISIVLCWVSLWLVTRLERQIGRSASLIDASR</sequence>
<organism evidence="8 9">
    <name type="scientific">Bosea psychrotolerans</name>
    <dbReference type="NCBI Taxonomy" id="1871628"/>
    <lineage>
        <taxon>Bacteria</taxon>
        <taxon>Pseudomonadati</taxon>
        <taxon>Pseudomonadota</taxon>
        <taxon>Alphaproteobacteria</taxon>
        <taxon>Hyphomicrobiales</taxon>
        <taxon>Boseaceae</taxon>
        <taxon>Bosea</taxon>
    </lineage>
</organism>
<dbReference type="InterPro" id="IPR020846">
    <property type="entry name" value="MFS_dom"/>
</dbReference>
<dbReference type="Pfam" id="PF07690">
    <property type="entry name" value="MFS_1"/>
    <property type="match status" value="1"/>
</dbReference>
<dbReference type="PANTHER" id="PTHR43124">
    <property type="entry name" value="PURINE EFFLUX PUMP PBUE"/>
    <property type="match status" value="1"/>
</dbReference>
<feature type="transmembrane region" description="Helical" evidence="6">
    <location>
        <begin position="79"/>
        <end position="98"/>
    </location>
</feature>